<organism evidence="1 2">
    <name type="scientific">Gossypium arboreum</name>
    <name type="common">Tree cotton</name>
    <name type="synonym">Gossypium nanking</name>
    <dbReference type="NCBI Taxonomy" id="29729"/>
    <lineage>
        <taxon>Eukaryota</taxon>
        <taxon>Viridiplantae</taxon>
        <taxon>Streptophyta</taxon>
        <taxon>Embryophyta</taxon>
        <taxon>Tracheophyta</taxon>
        <taxon>Spermatophyta</taxon>
        <taxon>Magnoliopsida</taxon>
        <taxon>eudicotyledons</taxon>
        <taxon>Gunneridae</taxon>
        <taxon>Pentapetalae</taxon>
        <taxon>rosids</taxon>
        <taxon>malvids</taxon>
        <taxon>Malvales</taxon>
        <taxon>Malvaceae</taxon>
        <taxon>Malvoideae</taxon>
        <taxon>Gossypium</taxon>
    </lineage>
</organism>
<protein>
    <submittedName>
        <fullName evidence="1">Uncharacterized protein</fullName>
    </submittedName>
</protein>
<gene>
    <name evidence="1" type="ORF">F383_31983</name>
</gene>
<accession>A0A0B0PMK7</accession>
<name>A0A0B0PMK7_GOSAR</name>
<dbReference type="Proteomes" id="UP000032142">
    <property type="component" value="Unassembled WGS sequence"/>
</dbReference>
<evidence type="ECO:0000313" key="1">
    <source>
        <dbReference type="EMBL" id="KHG26107.1"/>
    </source>
</evidence>
<sequence length="14" mass="1781">MLYIEVFKYCKLKC</sequence>
<reference evidence="2" key="1">
    <citation type="submission" date="2014-09" db="EMBL/GenBank/DDBJ databases">
        <authorList>
            <person name="Mudge J."/>
            <person name="Ramaraj T."/>
            <person name="Lindquist I.E."/>
            <person name="Bharti A.K."/>
            <person name="Sundararajan A."/>
            <person name="Cameron C.T."/>
            <person name="Woodward J.E."/>
            <person name="May G.D."/>
            <person name="Brubaker C."/>
            <person name="Broadhvest J."/>
            <person name="Wilkins T.A."/>
        </authorList>
    </citation>
    <scope>NUCLEOTIDE SEQUENCE</scope>
    <source>
        <strain evidence="2">cv. AKA8401</strain>
    </source>
</reference>
<dbReference type="EMBL" id="KN435085">
    <property type="protein sequence ID" value="KHG26107.1"/>
    <property type="molecule type" value="Genomic_DNA"/>
</dbReference>
<proteinExistence type="predicted"/>
<evidence type="ECO:0000313" key="2">
    <source>
        <dbReference type="Proteomes" id="UP000032142"/>
    </source>
</evidence>
<keyword evidence="2" id="KW-1185">Reference proteome</keyword>